<protein>
    <submittedName>
        <fullName evidence="7">Putative 2-aminoethylphosphonate ABC transporter permease subunit</fullName>
    </submittedName>
</protein>
<sequence>MTVSPSLPPPAASTAGNKPIKQVITREDWIMRGALILAVIWLTVGVILPLFPMVLRSLQDTDGAWVGFDNYLKYLTTPSLLASFGNSLYVAFLTTLVSVSLAFVYAYALTRTAMPGKGVFRLLSLLPLY</sequence>
<dbReference type="AlphaFoldDB" id="A0A6M0RQE4"/>
<accession>A0A6M0RQE4</accession>
<feature type="domain" description="ABC transmembrane type-1" evidence="6">
    <location>
        <begin position="84"/>
        <end position="129"/>
    </location>
</feature>
<dbReference type="GO" id="GO:0016020">
    <property type="term" value="C:membrane"/>
    <property type="evidence" value="ECO:0007669"/>
    <property type="project" value="UniProtKB-SubCell"/>
</dbReference>
<evidence type="ECO:0000256" key="2">
    <source>
        <dbReference type="ARBA" id="ARBA00022692"/>
    </source>
</evidence>
<evidence type="ECO:0000256" key="4">
    <source>
        <dbReference type="ARBA" id="ARBA00023136"/>
    </source>
</evidence>
<gene>
    <name evidence="7" type="ORF">DXZ20_22770</name>
</gene>
<evidence type="ECO:0000259" key="6">
    <source>
        <dbReference type="PROSITE" id="PS50928"/>
    </source>
</evidence>
<dbReference type="GO" id="GO:0055085">
    <property type="term" value="P:transmembrane transport"/>
    <property type="evidence" value="ECO:0007669"/>
    <property type="project" value="InterPro"/>
</dbReference>
<dbReference type="Proteomes" id="UP000481033">
    <property type="component" value="Unassembled WGS sequence"/>
</dbReference>
<comment type="subcellular location">
    <subcellularLocation>
        <location evidence="1">Membrane</location>
        <topology evidence="1">Multi-pass membrane protein</topology>
    </subcellularLocation>
</comment>
<dbReference type="InterPro" id="IPR035906">
    <property type="entry name" value="MetI-like_sf"/>
</dbReference>
<dbReference type="Gene3D" id="1.10.3720.10">
    <property type="entry name" value="MetI-like"/>
    <property type="match status" value="1"/>
</dbReference>
<feature type="transmembrane region" description="Helical" evidence="5">
    <location>
        <begin position="29"/>
        <end position="51"/>
    </location>
</feature>
<dbReference type="PANTHER" id="PTHR43496:SF1">
    <property type="entry name" value="POLYGALACTURONAN_RHAMNOGALACTURONAN TRANSPORT SYSTEM PERMEASE PROTEIN YTEP"/>
    <property type="match status" value="1"/>
</dbReference>
<keyword evidence="3 5" id="KW-1133">Transmembrane helix</keyword>
<evidence type="ECO:0000256" key="3">
    <source>
        <dbReference type="ARBA" id="ARBA00022989"/>
    </source>
</evidence>
<keyword evidence="8" id="KW-1185">Reference proteome</keyword>
<feature type="transmembrane region" description="Helical" evidence="5">
    <location>
        <begin position="88"/>
        <end position="108"/>
    </location>
</feature>
<dbReference type="PANTHER" id="PTHR43496">
    <property type="entry name" value="PROTEIN LPLB"/>
    <property type="match status" value="1"/>
</dbReference>
<proteinExistence type="predicted"/>
<feature type="non-terminal residue" evidence="7">
    <location>
        <position position="129"/>
    </location>
</feature>
<evidence type="ECO:0000256" key="5">
    <source>
        <dbReference type="SAM" id="Phobius"/>
    </source>
</evidence>
<name>A0A6M0RQE4_9CYAN</name>
<evidence type="ECO:0000313" key="8">
    <source>
        <dbReference type="Proteomes" id="UP000481033"/>
    </source>
</evidence>
<dbReference type="SUPFAM" id="SSF161098">
    <property type="entry name" value="MetI-like"/>
    <property type="match status" value="1"/>
</dbReference>
<evidence type="ECO:0000313" key="7">
    <source>
        <dbReference type="EMBL" id="NEZ58416.1"/>
    </source>
</evidence>
<organism evidence="7 8">
    <name type="scientific">Adonisia turfae CCMR0081</name>
    <dbReference type="NCBI Taxonomy" id="2292702"/>
    <lineage>
        <taxon>Bacteria</taxon>
        <taxon>Bacillati</taxon>
        <taxon>Cyanobacteriota</taxon>
        <taxon>Adonisia</taxon>
        <taxon>Adonisia turfae</taxon>
    </lineage>
</organism>
<reference evidence="7 8" key="1">
    <citation type="journal article" date="2020" name="Microb. Ecol.">
        <title>Ecogenomics of the Marine Benthic Filamentous Cyanobacterium Adonisia.</title>
        <authorList>
            <person name="Walter J.M."/>
            <person name="Coutinho F.H."/>
            <person name="Leomil L."/>
            <person name="Hargreaves P.I."/>
            <person name="Campeao M.E."/>
            <person name="Vieira V.V."/>
            <person name="Silva B.S."/>
            <person name="Fistarol G.O."/>
            <person name="Salomon P.S."/>
            <person name="Sawabe T."/>
            <person name="Mino S."/>
            <person name="Hosokawa M."/>
            <person name="Miyashita H."/>
            <person name="Maruyama F."/>
            <person name="van Verk M.C."/>
            <person name="Dutilh B.E."/>
            <person name="Thompson C.C."/>
            <person name="Thompson F.L."/>
        </authorList>
    </citation>
    <scope>NUCLEOTIDE SEQUENCE [LARGE SCALE GENOMIC DNA]</scope>
    <source>
        <strain evidence="7 8">CCMR0081</strain>
    </source>
</reference>
<keyword evidence="2 5" id="KW-0812">Transmembrane</keyword>
<dbReference type="EMBL" id="QXHD01000004">
    <property type="protein sequence ID" value="NEZ58416.1"/>
    <property type="molecule type" value="Genomic_DNA"/>
</dbReference>
<keyword evidence="4 5" id="KW-0472">Membrane</keyword>
<dbReference type="InterPro" id="IPR000515">
    <property type="entry name" value="MetI-like"/>
</dbReference>
<evidence type="ECO:0000256" key="1">
    <source>
        <dbReference type="ARBA" id="ARBA00004141"/>
    </source>
</evidence>
<dbReference type="PROSITE" id="PS50928">
    <property type="entry name" value="ABC_TM1"/>
    <property type="match status" value="1"/>
</dbReference>
<comment type="caution">
    <text evidence="7">The sequence shown here is derived from an EMBL/GenBank/DDBJ whole genome shotgun (WGS) entry which is preliminary data.</text>
</comment>